<evidence type="ECO:0000313" key="1">
    <source>
        <dbReference type="EMBL" id="RLZ08711.1"/>
    </source>
</evidence>
<gene>
    <name evidence="1" type="ORF">EAH69_09310</name>
</gene>
<protein>
    <submittedName>
        <fullName evidence="1">Carboxypeptidase regulatory-like domain-containing protein</fullName>
    </submittedName>
</protein>
<dbReference type="GO" id="GO:0004180">
    <property type="term" value="F:carboxypeptidase activity"/>
    <property type="evidence" value="ECO:0007669"/>
    <property type="project" value="UniProtKB-KW"/>
</dbReference>
<sequence length="214" mass="24956">MIIFNKILRIMIEIPRPCRKNWNNLGGNDRAKYCSLCKKHVYNLDQLSENQVLKLVKREGKLCGKMVVKPQFLSSLIRLRLLMVGFGLFVTNVFGQQDSIQIKGRVSDANGFPIMDSKITLKDFPIESFSNENGEFELKVPKNLKTYVLIAKESENRIEILYKEEELSQEIIIPLEHPDDLILGEIIYKPTFKQRVINTITWPYRKIRSTFFDD</sequence>
<dbReference type="EMBL" id="RDOJ01000012">
    <property type="protein sequence ID" value="RLZ08711.1"/>
    <property type="molecule type" value="Genomic_DNA"/>
</dbReference>
<comment type="caution">
    <text evidence="1">The sequence shown here is derived from an EMBL/GenBank/DDBJ whole genome shotgun (WGS) entry which is preliminary data.</text>
</comment>
<organism evidence="1 2">
    <name type="scientific">Faecalibacter macacae</name>
    <dbReference type="NCBI Taxonomy" id="1859289"/>
    <lineage>
        <taxon>Bacteria</taxon>
        <taxon>Pseudomonadati</taxon>
        <taxon>Bacteroidota</taxon>
        <taxon>Flavobacteriia</taxon>
        <taxon>Flavobacteriales</taxon>
        <taxon>Weeksellaceae</taxon>
        <taxon>Faecalibacter</taxon>
    </lineage>
</organism>
<dbReference type="RefSeq" id="WP_121934930.1">
    <property type="nucleotide sequence ID" value="NZ_RDOJ01000012.1"/>
</dbReference>
<accession>A0A3L9M7D7</accession>
<dbReference type="AlphaFoldDB" id="A0A3L9M7D7"/>
<name>A0A3L9M7D7_9FLAO</name>
<dbReference type="OrthoDB" id="7432683at2"/>
<keyword evidence="2" id="KW-1185">Reference proteome</keyword>
<dbReference type="SUPFAM" id="SSF49464">
    <property type="entry name" value="Carboxypeptidase regulatory domain-like"/>
    <property type="match status" value="1"/>
</dbReference>
<keyword evidence="1" id="KW-0378">Hydrolase</keyword>
<reference evidence="1 2" key="1">
    <citation type="submission" date="2018-10" db="EMBL/GenBank/DDBJ databases">
        <authorList>
            <person name="Chen X."/>
        </authorList>
    </citation>
    <scope>NUCLEOTIDE SEQUENCE [LARGE SCALE GENOMIC DNA]</scope>
    <source>
        <strain evidence="1 2">YIM 102668</strain>
    </source>
</reference>
<dbReference type="InterPro" id="IPR008969">
    <property type="entry name" value="CarboxyPept-like_regulatory"/>
</dbReference>
<keyword evidence="1" id="KW-0645">Protease</keyword>
<dbReference type="Proteomes" id="UP000275348">
    <property type="component" value="Unassembled WGS sequence"/>
</dbReference>
<proteinExistence type="predicted"/>
<keyword evidence="1" id="KW-0121">Carboxypeptidase</keyword>
<evidence type="ECO:0000313" key="2">
    <source>
        <dbReference type="Proteomes" id="UP000275348"/>
    </source>
</evidence>